<gene>
    <name evidence="1" type="ORF">Dxin01_00116</name>
</gene>
<sequence>MTDELADLQTQSIEIDSPAPYQALEEAIKLHPVKIGPLGIARLLISEGKEALIKDALDDLLTPKLRRTKGLQDSIAFQEDLWDAEIPGGFDRSSSSSPLWQRVCFYYYATDLL</sequence>
<dbReference type="EMBL" id="BAABRN010000001">
    <property type="protein sequence ID" value="GAA5500395.1"/>
    <property type="molecule type" value="Genomic_DNA"/>
</dbReference>
<proteinExistence type="predicted"/>
<reference evidence="1 2" key="1">
    <citation type="submission" date="2024-02" db="EMBL/GenBank/DDBJ databases">
        <title>Deinococcus xinjiangensis NBRC 107630.</title>
        <authorList>
            <person name="Ichikawa N."/>
            <person name="Katano-Makiyama Y."/>
            <person name="Hidaka K."/>
        </authorList>
    </citation>
    <scope>NUCLEOTIDE SEQUENCE [LARGE SCALE GENOMIC DNA]</scope>
    <source>
        <strain evidence="1 2">NBRC 107630</strain>
    </source>
</reference>
<comment type="caution">
    <text evidence="1">The sequence shown here is derived from an EMBL/GenBank/DDBJ whole genome shotgun (WGS) entry which is preliminary data.</text>
</comment>
<dbReference type="RefSeq" id="WP_353540381.1">
    <property type="nucleotide sequence ID" value="NZ_BAABRN010000001.1"/>
</dbReference>
<accession>A0ABP9V7A2</accession>
<protein>
    <submittedName>
        <fullName evidence="1">Uncharacterized protein</fullName>
    </submittedName>
</protein>
<name>A0ABP9V7A2_9DEIO</name>
<evidence type="ECO:0000313" key="2">
    <source>
        <dbReference type="Proteomes" id="UP001458946"/>
    </source>
</evidence>
<organism evidence="1 2">
    <name type="scientific">Deinococcus xinjiangensis</name>
    <dbReference type="NCBI Taxonomy" id="457454"/>
    <lineage>
        <taxon>Bacteria</taxon>
        <taxon>Thermotogati</taxon>
        <taxon>Deinococcota</taxon>
        <taxon>Deinococci</taxon>
        <taxon>Deinococcales</taxon>
        <taxon>Deinococcaceae</taxon>
        <taxon>Deinococcus</taxon>
    </lineage>
</organism>
<evidence type="ECO:0000313" key="1">
    <source>
        <dbReference type="EMBL" id="GAA5500395.1"/>
    </source>
</evidence>
<keyword evidence="2" id="KW-1185">Reference proteome</keyword>
<dbReference type="Proteomes" id="UP001458946">
    <property type="component" value="Unassembled WGS sequence"/>
</dbReference>